<dbReference type="Proteomes" id="UP000198460">
    <property type="component" value="Unassembled WGS sequence"/>
</dbReference>
<protein>
    <submittedName>
        <fullName evidence="1">Uncharacterized protein</fullName>
    </submittedName>
</protein>
<proteinExistence type="predicted"/>
<evidence type="ECO:0000313" key="1">
    <source>
        <dbReference type="EMBL" id="SMF98288.1"/>
    </source>
</evidence>
<evidence type="ECO:0000313" key="2">
    <source>
        <dbReference type="Proteomes" id="UP000198460"/>
    </source>
</evidence>
<dbReference type="AlphaFoldDB" id="A0A238GZ60"/>
<accession>A0A238GZ60</accession>
<name>A0A238GZ60_9BURK</name>
<organism evidence="1 2">
    <name type="scientific">Burkholderia singularis</name>
    <dbReference type="NCBI Taxonomy" id="1503053"/>
    <lineage>
        <taxon>Bacteria</taxon>
        <taxon>Pseudomonadati</taxon>
        <taxon>Pseudomonadota</taxon>
        <taxon>Betaproteobacteria</taxon>
        <taxon>Burkholderiales</taxon>
        <taxon>Burkholderiaceae</taxon>
        <taxon>Burkholderia</taxon>
        <taxon>pseudomallei group</taxon>
    </lineage>
</organism>
<dbReference type="EMBL" id="FXAN01000014">
    <property type="protein sequence ID" value="SMF98288.1"/>
    <property type="molecule type" value="Genomic_DNA"/>
</dbReference>
<gene>
    <name evidence="1" type="ORF">BSIN_1580</name>
</gene>
<sequence length="43" mass="4518">MAVQLTLRAFCVFRAFRGTLRAACRPAAPGMEGATAPRAPGRA</sequence>
<reference evidence="1 2" key="1">
    <citation type="submission" date="2017-04" db="EMBL/GenBank/DDBJ databases">
        <authorList>
            <person name="Afonso C.L."/>
            <person name="Miller P.J."/>
            <person name="Scott M.A."/>
            <person name="Spackman E."/>
            <person name="Goraichik I."/>
            <person name="Dimitrov K.M."/>
            <person name="Suarez D.L."/>
            <person name="Swayne D.E."/>
        </authorList>
    </citation>
    <scope>NUCLEOTIDE SEQUENCE [LARGE SCALE GENOMIC DNA]</scope>
    <source>
        <strain evidence="1">LMG 28154</strain>
    </source>
</reference>